<proteinExistence type="predicted"/>
<accession>A0A0J1IID8</accession>
<dbReference type="Proteomes" id="UP000036045">
    <property type="component" value="Unassembled WGS sequence"/>
</dbReference>
<name>A0A0J1IID8_NIACI</name>
<dbReference type="SUPFAM" id="SSF55347">
    <property type="entry name" value="Glyceraldehyde-3-phosphate dehydrogenase-like, C-terminal domain"/>
    <property type="match status" value="1"/>
</dbReference>
<dbReference type="PANTHER" id="PTHR43054:SF1">
    <property type="entry name" value="SCYLLO-INOSITOL 2-DEHYDROGENASE (NADP(+)) IOLU"/>
    <property type="match status" value="1"/>
</dbReference>
<feature type="domain" description="Gfo/Idh/MocA-like oxidoreductase N-terminal" evidence="1">
    <location>
        <begin position="2"/>
        <end position="117"/>
    </location>
</feature>
<comment type="caution">
    <text evidence="3">The sequence shown here is derived from an EMBL/GenBank/DDBJ whole genome shotgun (WGS) entry which is preliminary data.</text>
</comment>
<dbReference type="PANTHER" id="PTHR43054">
    <property type="match status" value="1"/>
</dbReference>
<dbReference type="InterPro" id="IPR055170">
    <property type="entry name" value="GFO_IDH_MocA-like_dom"/>
</dbReference>
<dbReference type="PATRIC" id="fig|1397.4.peg.1182"/>
<protein>
    <submittedName>
        <fullName evidence="3">NAD(P)-dependent oxidoreductase</fullName>
    </submittedName>
</protein>
<dbReference type="Gene3D" id="3.40.50.720">
    <property type="entry name" value="NAD(P)-binding Rossmann-like Domain"/>
    <property type="match status" value="1"/>
</dbReference>
<keyword evidence="4" id="KW-1185">Reference proteome</keyword>
<gene>
    <name evidence="3" type="ORF">ABW02_15035</name>
</gene>
<organism evidence="3 4">
    <name type="scientific">Niallia circulans</name>
    <name type="common">Bacillus circulans</name>
    <dbReference type="NCBI Taxonomy" id="1397"/>
    <lineage>
        <taxon>Bacteria</taxon>
        <taxon>Bacillati</taxon>
        <taxon>Bacillota</taxon>
        <taxon>Bacilli</taxon>
        <taxon>Bacillales</taxon>
        <taxon>Bacillaceae</taxon>
        <taxon>Niallia</taxon>
    </lineage>
</organism>
<dbReference type="Pfam" id="PF22725">
    <property type="entry name" value="GFO_IDH_MocA_C3"/>
    <property type="match status" value="1"/>
</dbReference>
<dbReference type="EMBL" id="LDPH01000014">
    <property type="protein sequence ID" value="KLV25686.1"/>
    <property type="molecule type" value="Genomic_DNA"/>
</dbReference>
<evidence type="ECO:0000313" key="4">
    <source>
        <dbReference type="Proteomes" id="UP000036045"/>
    </source>
</evidence>
<dbReference type="SUPFAM" id="SSF51735">
    <property type="entry name" value="NAD(P)-binding Rossmann-fold domains"/>
    <property type="match status" value="1"/>
</dbReference>
<dbReference type="GeneID" id="56348487"/>
<evidence type="ECO:0000313" key="3">
    <source>
        <dbReference type="EMBL" id="KLV25686.1"/>
    </source>
</evidence>
<reference evidence="3 4" key="1">
    <citation type="submission" date="2015-05" db="EMBL/GenBank/DDBJ databases">
        <title>Whole genome sequence and identification of bacterial endophytes from Costus igneus.</title>
        <authorList>
            <person name="Lee Y.P."/>
            <person name="Gan H.M."/>
            <person name="Eng W."/>
            <person name="Wheatley M.S."/>
            <person name="Caraballo A."/>
            <person name="Polter S."/>
            <person name="Savka M.A."/>
            <person name="Hudson A.O."/>
        </authorList>
    </citation>
    <scope>NUCLEOTIDE SEQUENCE [LARGE SCALE GENOMIC DNA]</scope>
    <source>
        <strain evidence="3 4">RIT379</strain>
    </source>
</reference>
<dbReference type="Gene3D" id="3.30.360.10">
    <property type="entry name" value="Dihydrodipicolinate Reductase, domain 2"/>
    <property type="match status" value="1"/>
</dbReference>
<dbReference type="RefSeq" id="WP_047943111.1">
    <property type="nucleotide sequence ID" value="NZ_CP053989.1"/>
</dbReference>
<dbReference type="InterPro" id="IPR036291">
    <property type="entry name" value="NAD(P)-bd_dom_sf"/>
</dbReference>
<dbReference type="GO" id="GO:0000166">
    <property type="term" value="F:nucleotide binding"/>
    <property type="evidence" value="ECO:0007669"/>
    <property type="project" value="InterPro"/>
</dbReference>
<dbReference type="AlphaFoldDB" id="A0A0J1IID8"/>
<dbReference type="OrthoDB" id="9815825at2"/>
<feature type="domain" description="GFO/IDH/MocA-like oxidoreductase" evidence="2">
    <location>
        <begin position="132"/>
        <end position="247"/>
    </location>
</feature>
<evidence type="ECO:0000259" key="1">
    <source>
        <dbReference type="Pfam" id="PF01408"/>
    </source>
</evidence>
<evidence type="ECO:0000259" key="2">
    <source>
        <dbReference type="Pfam" id="PF22725"/>
    </source>
</evidence>
<dbReference type="InterPro" id="IPR000683">
    <property type="entry name" value="Gfo/Idh/MocA-like_OxRdtase_N"/>
</dbReference>
<sequence>MKLGIVGAGKIVQDLLPMLKSIPQIDLVAIFGRPNKKEFLLDLQKEYPINKIYVDYKEMLADTDIDVVYIALPNHLHYSYTKLALEARKHVICEKPFTSNLNELKELERIAQKNDLYLIEAITNQYRGNFLKIKELLPKLGDIKVVEANYSQYSSRYDAFKEGNILPAFNPEMSGGALMDINSYNIHFVVGLFGKPMEVQYYPNLSRGIDTSGVLILEYERFKAICIGSKDSWGASFATIQGDNGFLTVDGPVNSIDSLFISNASNVEEKINKNEHNHRMYEEFVAFEKIIREKNKSEMLKRLEHSLQVMEILTIARKRAGIVFAADKWLNE</sequence>
<dbReference type="Pfam" id="PF01408">
    <property type="entry name" value="GFO_IDH_MocA"/>
    <property type="match status" value="1"/>
</dbReference>